<gene>
    <name evidence="1" type="ORF">ACFFGV_00505</name>
</gene>
<comment type="caution">
    <text evidence="1">The sequence shown here is derived from an EMBL/GenBank/DDBJ whole genome shotgun (WGS) entry which is preliminary data.</text>
</comment>
<proteinExistence type="predicted"/>
<dbReference type="EMBL" id="JBHLTP010000001">
    <property type="protein sequence ID" value="MFC0522069.1"/>
    <property type="molecule type" value="Genomic_DNA"/>
</dbReference>
<reference evidence="1 2" key="1">
    <citation type="submission" date="2024-09" db="EMBL/GenBank/DDBJ databases">
        <authorList>
            <person name="Sun Q."/>
            <person name="Mori K."/>
        </authorList>
    </citation>
    <scope>NUCLEOTIDE SEQUENCE [LARGE SCALE GENOMIC DNA]</scope>
    <source>
        <strain evidence="1 2">NCAIM B.02529</strain>
    </source>
</reference>
<dbReference type="InterPro" id="IPR021486">
    <property type="entry name" value="DUF3139"/>
</dbReference>
<organism evidence="1 2">
    <name type="scientific">Pontibacillus salicampi</name>
    <dbReference type="NCBI Taxonomy" id="1449801"/>
    <lineage>
        <taxon>Bacteria</taxon>
        <taxon>Bacillati</taxon>
        <taxon>Bacillota</taxon>
        <taxon>Bacilli</taxon>
        <taxon>Bacillales</taxon>
        <taxon>Bacillaceae</taxon>
        <taxon>Pontibacillus</taxon>
    </lineage>
</organism>
<sequence>MKYKIRTWLLFGLMVLPFITFGTMEVKKYLLEQQVKGYLTEERGYGEEDIREIQTNARKLTVEAFVVFQDEPEVQYRYQWRKGTINQNGYGLVTGFSKNLNTGNLIHLE</sequence>
<dbReference type="RefSeq" id="WP_377344556.1">
    <property type="nucleotide sequence ID" value="NZ_JBHLTP010000001.1"/>
</dbReference>
<keyword evidence="2" id="KW-1185">Reference proteome</keyword>
<dbReference type="Pfam" id="PF11337">
    <property type="entry name" value="DUF3139"/>
    <property type="match status" value="1"/>
</dbReference>
<protein>
    <submittedName>
        <fullName evidence="1">DUF3139 domain-containing protein</fullName>
    </submittedName>
</protein>
<dbReference type="Proteomes" id="UP001589836">
    <property type="component" value="Unassembled WGS sequence"/>
</dbReference>
<evidence type="ECO:0000313" key="1">
    <source>
        <dbReference type="EMBL" id="MFC0522069.1"/>
    </source>
</evidence>
<accession>A0ABV6LI64</accession>
<name>A0ABV6LI64_9BACI</name>
<evidence type="ECO:0000313" key="2">
    <source>
        <dbReference type="Proteomes" id="UP001589836"/>
    </source>
</evidence>